<dbReference type="SMART" id="SM01360">
    <property type="entry name" value="A2M"/>
    <property type="match status" value="1"/>
</dbReference>
<evidence type="ECO:0000256" key="6">
    <source>
        <dbReference type="ARBA" id="ARBA00022900"/>
    </source>
</evidence>
<evidence type="ECO:0000256" key="5">
    <source>
        <dbReference type="ARBA" id="ARBA00022729"/>
    </source>
</evidence>
<dbReference type="InterPro" id="IPR008993">
    <property type="entry name" value="TIMP-like_OB-fold"/>
</dbReference>
<dbReference type="PROSITE" id="PS50189">
    <property type="entry name" value="NTR"/>
    <property type="match status" value="1"/>
</dbReference>
<keyword evidence="5 9" id="KW-0732">Signal</keyword>
<dbReference type="GO" id="GO:0004867">
    <property type="term" value="F:serine-type endopeptidase inhibitor activity"/>
    <property type="evidence" value="ECO:0007669"/>
    <property type="project" value="UniProtKB-KW"/>
</dbReference>
<evidence type="ECO:0000259" key="10">
    <source>
        <dbReference type="PROSITE" id="PS01178"/>
    </source>
</evidence>
<evidence type="ECO:0000313" key="13">
    <source>
        <dbReference type="Proteomes" id="UP000314986"/>
    </source>
</evidence>
<evidence type="ECO:0000256" key="3">
    <source>
        <dbReference type="ARBA" id="ARBA00022525"/>
    </source>
</evidence>
<dbReference type="OMA" id="YKRIIAC"/>
<dbReference type="Pfam" id="PF01759">
    <property type="entry name" value="NTR"/>
    <property type="match status" value="1"/>
</dbReference>
<dbReference type="PANTHER" id="PTHR11412">
    <property type="entry name" value="MACROGLOBULIN / COMPLEMENT"/>
    <property type="match status" value="1"/>
</dbReference>
<dbReference type="Gene3D" id="2.60.40.1930">
    <property type="match status" value="4"/>
</dbReference>
<keyword evidence="13" id="KW-1185">Reference proteome</keyword>
<dbReference type="Pfam" id="PF00207">
    <property type="entry name" value="A2M"/>
    <property type="match status" value="1"/>
</dbReference>
<dbReference type="Pfam" id="PF07678">
    <property type="entry name" value="TED_complement"/>
    <property type="match status" value="1"/>
</dbReference>
<dbReference type="InterPro" id="IPR018081">
    <property type="entry name" value="Anaphylatoxin_comp_syst"/>
</dbReference>
<dbReference type="InterPro" id="IPR048843">
    <property type="entry name" value="C5_CUB"/>
</dbReference>
<reference evidence="13" key="1">
    <citation type="journal article" date="2006" name="Science">
        <title>Ancient noncoding elements conserved in the human genome.</title>
        <authorList>
            <person name="Venkatesh B."/>
            <person name="Kirkness E.F."/>
            <person name="Loh Y.H."/>
            <person name="Halpern A.L."/>
            <person name="Lee A.P."/>
            <person name="Johnson J."/>
            <person name="Dandona N."/>
            <person name="Viswanathan L.D."/>
            <person name="Tay A."/>
            <person name="Venter J.C."/>
            <person name="Strausberg R.L."/>
            <person name="Brenner S."/>
        </authorList>
    </citation>
    <scope>NUCLEOTIDE SEQUENCE [LARGE SCALE GENOMIC DNA]</scope>
</reference>
<dbReference type="InterPro" id="IPR018933">
    <property type="entry name" value="Netrin_module_non-TIMP"/>
</dbReference>
<name>A0A4W3IWJ4_CALMI</name>
<dbReference type="Pfam" id="PF07703">
    <property type="entry name" value="A2M_BRD"/>
    <property type="match status" value="1"/>
</dbReference>
<dbReference type="InterPro" id="IPR050473">
    <property type="entry name" value="A2M/Complement_sys"/>
</dbReference>
<dbReference type="InterPro" id="IPR011626">
    <property type="entry name" value="Alpha-macroglobulin_TED"/>
</dbReference>
<dbReference type="InterPro" id="IPR041425">
    <property type="entry name" value="C3/4/5_MG1"/>
</dbReference>
<dbReference type="Gene3D" id="2.20.130.20">
    <property type="match status" value="1"/>
</dbReference>
<dbReference type="Pfam" id="PF21309">
    <property type="entry name" value="C5_CUB"/>
    <property type="match status" value="1"/>
</dbReference>
<dbReference type="SMART" id="SM00643">
    <property type="entry name" value="C345C"/>
    <property type="match status" value="1"/>
</dbReference>
<evidence type="ECO:0000256" key="9">
    <source>
        <dbReference type="SAM" id="SignalP"/>
    </source>
</evidence>
<dbReference type="InterPro" id="IPR009048">
    <property type="entry name" value="A-macroglobulin_rcpt-bd"/>
</dbReference>
<accession>A0A4W3IWJ4</accession>
<dbReference type="Gene3D" id="1.20.91.20">
    <property type="entry name" value="Anaphylotoxins (complement system)"/>
    <property type="match status" value="1"/>
</dbReference>
<dbReference type="CDD" id="cd02896">
    <property type="entry name" value="complement_C3_C4_C5"/>
    <property type="match status" value="1"/>
</dbReference>
<dbReference type="Pfam" id="PF01835">
    <property type="entry name" value="MG2"/>
    <property type="match status" value="1"/>
</dbReference>
<dbReference type="SUPFAM" id="SSF47686">
    <property type="entry name" value="Anaphylotoxins (complement system)"/>
    <property type="match status" value="1"/>
</dbReference>
<keyword evidence="8" id="KW-0325">Glycoprotein</keyword>
<protein>
    <recommendedName>
        <fullName evidence="14">Complement C5</fullName>
    </recommendedName>
</protein>
<dbReference type="SMART" id="SM01361">
    <property type="entry name" value="A2M_recep"/>
    <property type="match status" value="1"/>
</dbReference>
<reference evidence="12" key="4">
    <citation type="submission" date="2025-08" db="UniProtKB">
        <authorList>
            <consortium name="Ensembl"/>
        </authorList>
    </citation>
    <scope>IDENTIFICATION</scope>
</reference>
<keyword evidence="4" id="KW-0646">Protease inhibitor</keyword>
<dbReference type="SUPFAM" id="SSF50242">
    <property type="entry name" value="TIMP-like"/>
    <property type="match status" value="1"/>
</dbReference>
<dbReference type="Gene3D" id="2.60.40.1940">
    <property type="match status" value="2"/>
</dbReference>
<reference evidence="13" key="3">
    <citation type="journal article" date="2014" name="Nature">
        <title>Elephant shark genome provides unique insights into gnathostome evolution.</title>
        <authorList>
            <consortium name="International Elephant Shark Genome Sequencing Consortium"/>
            <person name="Venkatesh B."/>
            <person name="Lee A.P."/>
            <person name="Ravi V."/>
            <person name="Maurya A.K."/>
            <person name="Lian M.M."/>
            <person name="Swann J.B."/>
            <person name="Ohta Y."/>
            <person name="Flajnik M.F."/>
            <person name="Sutoh Y."/>
            <person name="Kasahara M."/>
            <person name="Hoon S."/>
            <person name="Gangu V."/>
            <person name="Roy S.W."/>
            <person name="Irimia M."/>
            <person name="Korzh V."/>
            <person name="Kondrychyn I."/>
            <person name="Lim Z.W."/>
            <person name="Tay B.H."/>
            <person name="Tohari S."/>
            <person name="Kong K.W."/>
            <person name="Ho S."/>
            <person name="Lorente-Galdos B."/>
            <person name="Quilez J."/>
            <person name="Marques-Bonet T."/>
            <person name="Raney B.J."/>
            <person name="Ingham P.W."/>
            <person name="Tay A."/>
            <person name="Hillier L.W."/>
            <person name="Minx P."/>
            <person name="Boehm T."/>
            <person name="Wilson R.K."/>
            <person name="Brenner S."/>
            <person name="Warren W.C."/>
        </authorList>
    </citation>
    <scope>NUCLEOTIDE SEQUENCE [LARGE SCALE GENOMIC DNA]</scope>
</reference>
<feature type="chain" id="PRO_5021336996" description="Complement C5" evidence="9">
    <location>
        <begin position="19"/>
        <end position="1583"/>
    </location>
</feature>
<dbReference type="Ensembl" id="ENSCMIT00000032227.1">
    <property type="protein sequence ID" value="ENSCMIP00000031741.1"/>
    <property type="gene ID" value="ENSCMIG00000013604.1"/>
</dbReference>
<dbReference type="Gene3D" id="6.20.50.160">
    <property type="match status" value="1"/>
</dbReference>
<comment type="subcellular location">
    <subcellularLocation>
        <location evidence="1">Secreted</location>
    </subcellularLocation>
</comment>
<dbReference type="PANTHER" id="PTHR11412:SF83">
    <property type="entry name" value="COMPLEMENT C5"/>
    <property type="match status" value="1"/>
</dbReference>
<keyword evidence="3" id="KW-0964">Secreted</keyword>
<feature type="domain" description="NTR" evidence="11">
    <location>
        <begin position="1435"/>
        <end position="1579"/>
    </location>
</feature>
<dbReference type="Gene3D" id="1.50.10.20">
    <property type="match status" value="1"/>
</dbReference>
<reference evidence="12" key="5">
    <citation type="submission" date="2025-09" db="UniProtKB">
        <authorList>
            <consortium name="Ensembl"/>
        </authorList>
    </citation>
    <scope>IDENTIFICATION</scope>
</reference>
<dbReference type="PROSITE" id="PS01178">
    <property type="entry name" value="ANAPHYLATOXIN_2"/>
    <property type="match status" value="1"/>
</dbReference>
<dbReference type="GeneTree" id="ENSGT00940000155670"/>
<feature type="signal peptide" evidence="9">
    <location>
        <begin position="1"/>
        <end position="18"/>
    </location>
</feature>
<dbReference type="InterPro" id="IPR013783">
    <property type="entry name" value="Ig-like_fold"/>
</dbReference>
<evidence type="ECO:0000256" key="4">
    <source>
        <dbReference type="ARBA" id="ARBA00022690"/>
    </source>
</evidence>
<dbReference type="SMART" id="SM01359">
    <property type="entry name" value="A2M_N_2"/>
    <property type="match status" value="1"/>
</dbReference>
<dbReference type="Pfam" id="PF07677">
    <property type="entry name" value="A2M_recep"/>
    <property type="match status" value="1"/>
</dbReference>
<keyword evidence="6" id="KW-0722">Serine protease inhibitor</keyword>
<dbReference type="Pfam" id="PF17789">
    <property type="entry name" value="MG4"/>
    <property type="match status" value="1"/>
</dbReference>
<keyword evidence="7" id="KW-1015">Disulfide bond</keyword>
<dbReference type="Gene3D" id="2.40.50.120">
    <property type="match status" value="1"/>
</dbReference>
<dbReference type="Proteomes" id="UP000314986">
    <property type="component" value="Unassembled WGS sequence"/>
</dbReference>
<dbReference type="Pfam" id="PF17790">
    <property type="entry name" value="MG1"/>
    <property type="match status" value="1"/>
</dbReference>
<dbReference type="GO" id="GO:0005615">
    <property type="term" value="C:extracellular space"/>
    <property type="evidence" value="ECO:0007669"/>
    <property type="project" value="InterPro"/>
</dbReference>
<proteinExistence type="inferred from homology"/>
<feature type="domain" description="Anaphylatoxin-like" evidence="10">
    <location>
        <begin position="667"/>
        <end position="702"/>
    </location>
</feature>
<comment type="similarity">
    <text evidence="2">Belongs to the protease inhibitor I39 (alpha-2-macroglobulin) family.</text>
</comment>
<reference evidence="13" key="2">
    <citation type="journal article" date="2007" name="PLoS Biol.">
        <title>Survey sequencing and comparative analysis of the elephant shark (Callorhinchus milii) genome.</title>
        <authorList>
            <person name="Venkatesh B."/>
            <person name="Kirkness E.F."/>
            <person name="Loh Y.H."/>
            <person name="Halpern A.L."/>
            <person name="Lee A.P."/>
            <person name="Johnson J."/>
            <person name="Dandona N."/>
            <person name="Viswanathan L.D."/>
            <person name="Tay A."/>
            <person name="Venter J.C."/>
            <person name="Strausberg R.L."/>
            <person name="Brenner S."/>
        </authorList>
    </citation>
    <scope>NUCLEOTIDE SEQUENCE [LARGE SCALE GENOMIC DNA]</scope>
</reference>
<dbReference type="SUPFAM" id="SSF49410">
    <property type="entry name" value="Alpha-macroglobulin receptor domain"/>
    <property type="match status" value="1"/>
</dbReference>
<dbReference type="InterPro" id="IPR040839">
    <property type="entry name" value="MG4"/>
</dbReference>
<organism evidence="12 13">
    <name type="scientific">Callorhinchus milii</name>
    <name type="common">Ghost shark</name>
    <dbReference type="NCBI Taxonomy" id="7868"/>
    <lineage>
        <taxon>Eukaryota</taxon>
        <taxon>Metazoa</taxon>
        <taxon>Chordata</taxon>
        <taxon>Craniata</taxon>
        <taxon>Vertebrata</taxon>
        <taxon>Chondrichthyes</taxon>
        <taxon>Holocephali</taxon>
        <taxon>Chimaeriformes</taxon>
        <taxon>Callorhinchidae</taxon>
        <taxon>Callorhinchus</taxon>
    </lineage>
</organism>
<dbReference type="InterPro" id="IPR008930">
    <property type="entry name" value="Terpenoid_cyclase/PrenylTrfase"/>
</dbReference>
<dbReference type="PROSITE" id="PS01177">
    <property type="entry name" value="ANAPHYLATOXIN_1"/>
    <property type="match status" value="1"/>
</dbReference>
<evidence type="ECO:0000313" key="12">
    <source>
        <dbReference type="Ensembl" id="ENSCMIP00000031741.1"/>
    </source>
</evidence>
<dbReference type="InterPro" id="IPR002890">
    <property type="entry name" value="MG2"/>
</dbReference>
<evidence type="ECO:0008006" key="14">
    <source>
        <dbReference type="Google" id="ProtNLM"/>
    </source>
</evidence>
<dbReference type="Gene3D" id="2.60.40.690">
    <property type="entry name" value="Alpha-macroglobulin, receptor-binding domain"/>
    <property type="match status" value="1"/>
</dbReference>
<dbReference type="InterPro" id="IPR011625">
    <property type="entry name" value="A2M_N_BRD"/>
</dbReference>
<dbReference type="InterPro" id="IPR001599">
    <property type="entry name" value="Macroglobln_a2"/>
</dbReference>
<dbReference type="SMART" id="SM00104">
    <property type="entry name" value="ANATO"/>
    <property type="match status" value="1"/>
</dbReference>
<evidence type="ECO:0000256" key="8">
    <source>
        <dbReference type="ARBA" id="ARBA00023180"/>
    </source>
</evidence>
<sequence length="1583" mass="178751">MKLLSIISLWAFFESCTGQSRVYLITAPKILRVGASETVVAQTYGYNHEFAISISLKSYPDRRTVYAETVLILNESNKFQAASTLTILPKAFPISKDKPQYVYLAASSSDFTKEEKVPVSHQNGLLFIQTDKPVYTPDQSVKIRIYSLNEELKPAKRPVLITFKDPEGVKVDYVESEDVTGIISILDFKVPPNPKYGLWKIEAKYKSDFTTFTSTKFEIKEYVLPTFQISIKPEKNFISFDEFNSFKIDVMARYPFNLVRVSCLHQLENGHVTVDFDAEYATKSIEIDSLADLHNRFLHIGVTVLDTSAGITEDAEYSDIIFTRSPYKITLVATPLFVKPNLPYHINAQVKDMKGSPVRNLKVFISATNVFDDRSEDRERDSATRITQSDGTIEFLLDIPTHIKELRFKIGIESDEGNFKPREYTAKPYRSETESYLYINWAANFQKFQILDHLLVDLIPSSPYEKKIRSFHFQVVSKGKIVSYGTKDRAPDVQLFNLDLPITAEMIPSARLIVYYLIVAEGRAELVVDSVWFKVEEKCMNNQRVGSISLYKPGSEMTLTINSRPNSLIALSSIDTAIYSIRTGSKISVEQVLLDAESLDLGCGAGGGKDNIDVFARAGLTFLTNANAKAPLATDLKCDSILRSKRDVGSKIRKKIATYASQDAQKCCFDGMKEYPVIQSCDERASRIKLGAPCKDIFLECCKFAEELRTRSQTELTLARLSLNNEFQLEPAHIRSFFPESWMWEVHEVSESIKTLVKTLPDSITTWEIQGVGISETGICVADPIKVTVFENVILKAKIPYSVVRGEQIQLKVAVYNYNHGKIRTCVTMSTEEGTCLYKGSETSVKGRQTSPCQLKTIEGLSAIPFTFTILPLELGVHTVNFTLKTKLSNSVVYVQKLRVLPQGVIKEKHFLRELDPSNVYGSMVRRIEIPLQMPLDIIPNTSPDHIVSIKGDVIGEALAIALNPEGVRKLTNLPSGSAESEVMTVAPLFFIYNYLEKTSGWSKLGPLNTSIHLNMKVKMRQGITSITSFRTRNNYAYSMWKNGEASTWLTAFVLRIFGEVSMYIKLDKQSVCNTMNWLIDNCQNSDGSFRELSSHVPLQMDKAKESKMYLTAFTIIGIQKTSHFCGTVVSVIKANNYLSANLDEVESTLVIAVVAYALGLSEGETPDSHRAFGKLKNEAFVIGQLPSYRFWKDSSSEENSPTARSIETTSYALLATLCSTDKKYANPIVGWLIEQQRYGGGFLSIQDTVIALEGLTKYAINMRRAKLDLSINVAYRRFGNIKMLELNEENPFAKPIKVSAIINVILWLYNPRHRESEWDAVSGVMEIHLYTGLIPEEADLETLLNGVDNLILNYRLVDQSVIIQVNEIPSDSFCCVGFHVQKILEVDLVSPAPFTVYNDRQPSRKCTVFYKLPEIKKVLKHCNGDECKCMQAECSHMLPPLDTSMSVAEKRKAACGLGQHYAYKVRILSSKEIINFIKYSAIILQIYMQVDEVQENSNITLVMMESCSNVLTQNKDYFIMGKQSVQFRLKRSFMYEYPLDSSSWIEHWPSREDCHEDACERFLQQMDELSQDLFIFGCSEAK</sequence>
<dbReference type="InParanoid" id="A0A4W3IWJ4"/>
<dbReference type="STRING" id="7868.ENSCMIP00000031741"/>
<dbReference type="Pfam" id="PF01821">
    <property type="entry name" value="ANATO"/>
    <property type="match status" value="1"/>
</dbReference>
<dbReference type="Gene3D" id="2.60.40.10">
    <property type="entry name" value="Immunoglobulins"/>
    <property type="match status" value="2"/>
</dbReference>
<evidence type="ECO:0000256" key="1">
    <source>
        <dbReference type="ARBA" id="ARBA00004613"/>
    </source>
</evidence>
<dbReference type="FunFam" id="2.60.40.1930:FF:000001">
    <property type="entry name" value="CD109 isoform 3"/>
    <property type="match status" value="1"/>
</dbReference>
<dbReference type="Gene3D" id="2.60.120.1540">
    <property type="match status" value="1"/>
</dbReference>
<gene>
    <name evidence="12" type="primary">c5</name>
</gene>
<evidence type="ECO:0000259" key="11">
    <source>
        <dbReference type="PROSITE" id="PS50189"/>
    </source>
</evidence>
<evidence type="ECO:0000256" key="2">
    <source>
        <dbReference type="ARBA" id="ARBA00010952"/>
    </source>
</evidence>
<evidence type="ECO:0000256" key="7">
    <source>
        <dbReference type="ARBA" id="ARBA00023157"/>
    </source>
</evidence>
<dbReference type="CDD" id="cd00017">
    <property type="entry name" value="ANATO"/>
    <property type="match status" value="1"/>
</dbReference>
<dbReference type="InterPro" id="IPR001134">
    <property type="entry name" value="Netrin_domain"/>
</dbReference>
<dbReference type="InterPro" id="IPR036595">
    <property type="entry name" value="A-macroglobulin_rcpt-bd_sf"/>
</dbReference>
<dbReference type="InterPro" id="IPR000020">
    <property type="entry name" value="Anaphylatoxin/fibulin"/>
</dbReference>
<dbReference type="SUPFAM" id="SSF48239">
    <property type="entry name" value="Terpenoid cyclases/Protein prenyltransferases"/>
    <property type="match status" value="1"/>
</dbReference>